<name>A0ACB9D7D4_9ASTR</name>
<proteinExistence type="predicted"/>
<reference evidence="2" key="1">
    <citation type="journal article" date="2022" name="Mol. Ecol. Resour.">
        <title>The genomes of chicory, endive, great burdock and yacon provide insights into Asteraceae palaeo-polyploidization history and plant inulin production.</title>
        <authorList>
            <person name="Fan W."/>
            <person name="Wang S."/>
            <person name="Wang H."/>
            <person name="Wang A."/>
            <person name="Jiang F."/>
            <person name="Liu H."/>
            <person name="Zhao H."/>
            <person name="Xu D."/>
            <person name="Zhang Y."/>
        </authorList>
    </citation>
    <scope>NUCLEOTIDE SEQUENCE [LARGE SCALE GENOMIC DNA]</scope>
    <source>
        <strain evidence="2">cv. Yunnan</strain>
    </source>
</reference>
<dbReference type="Proteomes" id="UP001056120">
    <property type="component" value="Linkage Group LG20"/>
</dbReference>
<accession>A0ACB9D7D4</accession>
<keyword evidence="2" id="KW-1185">Reference proteome</keyword>
<gene>
    <name evidence="1" type="ORF">L1987_60183</name>
</gene>
<sequence length="191" mass="21833">MSGEGSSSRSGRKRGPAAQPRGTIEQPPQPIVYHRQVSYSGPGVAHGQSTRIRDSLLLQFELDSGEMQKLTTLITVDLLPYRRIDWSLLDRLGARARVEKLLGEKFRRVLDCDARQYKEITLEFHSTFDYKQGNFNEREAVFFSLGRRPYEMTIPQFAVATQFIQMRRCSQLSLGTVCRVFSRGDILIVCK</sequence>
<dbReference type="EMBL" id="CM042037">
    <property type="protein sequence ID" value="KAI3742499.1"/>
    <property type="molecule type" value="Genomic_DNA"/>
</dbReference>
<organism evidence="1 2">
    <name type="scientific">Smallanthus sonchifolius</name>
    <dbReference type="NCBI Taxonomy" id="185202"/>
    <lineage>
        <taxon>Eukaryota</taxon>
        <taxon>Viridiplantae</taxon>
        <taxon>Streptophyta</taxon>
        <taxon>Embryophyta</taxon>
        <taxon>Tracheophyta</taxon>
        <taxon>Spermatophyta</taxon>
        <taxon>Magnoliopsida</taxon>
        <taxon>eudicotyledons</taxon>
        <taxon>Gunneridae</taxon>
        <taxon>Pentapetalae</taxon>
        <taxon>asterids</taxon>
        <taxon>campanulids</taxon>
        <taxon>Asterales</taxon>
        <taxon>Asteraceae</taxon>
        <taxon>Asteroideae</taxon>
        <taxon>Heliantheae alliance</taxon>
        <taxon>Millerieae</taxon>
        <taxon>Smallanthus</taxon>
    </lineage>
</organism>
<comment type="caution">
    <text evidence="1">The sequence shown here is derived from an EMBL/GenBank/DDBJ whole genome shotgun (WGS) entry which is preliminary data.</text>
</comment>
<reference evidence="1 2" key="2">
    <citation type="journal article" date="2022" name="Mol. Ecol. Resour.">
        <title>The genomes of chicory, endive, great burdock and yacon provide insights into Asteraceae paleo-polyploidization history and plant inulin production.</title>
        <authorList>
            <person name="Fan W."/>
            <person name="Wang S."/>
            <person name="Wang H."/>
            <person name="Wang A."/>
            <person name="Jiang F."/>
            <person name="Liu H."/>
            <person name="Zhao H."/>
            <person name="Xu D."/>
            <person name="Zhang Y."/>
        </authorList>
    </citation>
    <scope>NUCLEOTIDE SEQUENCE [LARGE SCALE GENOMIC DNA]</scope>
    <source>
        <strain evidence="2">cv. Yunnan</strain>
        <tissue evidence="1">Leaves</tissue>
    </source>
</reference>
<evidence type="ECO:0000313" key="1">
    <source>
        <dbReference type="EMBL" id="KAI3742499.1"/>
    </source>
</evidence>
<protein>
    <submittedName>
        <fullName evidence="1">Uncharacterized protein</fullName>
    </submittedName>
</protein>
<evidence type="ECO:0000313" key="2">
    <source>
        <dbReference type="Proteomes" id="UP001056120"/>
    </source>
</evidence>